<evidence type="ECO:0000313" key="11">
    <source>
        <dbReference type="EMBL" id="PIQ87075.1"/>
    </source>
</evidence>
<dbReference type="Pfam" id="PF01618">
    <property type="entry name" value="MotA_ExbB"/>
    <property type="match status" value="1"/>
</dbReference>
<evidence type="ECO:0000313" key="12">
    <source>
        <dbReference type="Proteomes" id="UP000230859"/>
    </source>
</evidence>
<dbReference type="GO" id="GO:0017038">
    <property type="term" value="P:protein import"/>
    <property type="evidence" value="ECO:0007669"/>
    <property type="project" value="TreeGrafter"/>
</dbReference>
<comment type="caution">
    <text evidence="11">The sequence shown here is derived from an EMBL/GenBank/DDBJ whole genome shotgun (WGS) entry which is preliminary data.</text>
</comment>
<feature type="transmembrane region" description="Helical" evidence="9">
    <location>
        <begin position="113"/>
        <end position="135"/>
    </location>
</feature>
<keyword evidence="4 9" id="KW-0812">Transmembrane</keyword>
<evidence type="ECO:0000256" key="8">
    <source>
        <dbReference type="RuleBase" id="RU004057"/>
    </source>
</evidence>
<dbReference type="GO" id="GO:0005886">
    <property type="term" value="C:plasma membrane"/>
    <property type="evidence" value="ECO:0007669"/>
    <property type="project" value="UniProtKB-SubCell"/>
</dbReference>
<evidence type="ECO:0000256" key="1">
    <source>
        <dbReference type="ARBA" id="ARBA00004651"/>
    </source>
</evidence>
<comment type="similarity">
    <text evidence="8">Belongs to the exbB/tolQ family.</text>
</comment>
<comment type="subcellular location">
    <subcellularLocation>
        <location evidence="1">Cell membrane</location>
        <topology evidence="1">Multi-pass membrane protein</topology>
    </subcellularLocation>
    <subcellularLocation>
        <location evidence="8">Membrane</location>
        <topology evidence="8">Multi-pass membrane protein</topology>
    </subcellularLocation>
</comment>
<dbReference type="PANTHER" id="PTHR30625">
    <property type="entry name" value="PROTEIN TOLQ"/>
    <property type="match status" value="1"/>
</dbReference>
<accession>A0A2H0LU95</accession>
<feature type="transmembrane region" description="Helical" evidence="9">
    <location>
        <begin position="12"/>
        <end position="28"/>
    </location>
</feature>
<proteinExistence type="inferred from homology"/>
<keyword evidence="3" id="KW-1003">Cell membrane</keyword>
<evidence type="ECO:0000256" key="5">
    <source>
        <dbReference type="ARBA" id="ARBA00022927"/>
    </source>
</evidence>
<name>A0A2H0LU95_9BACT</name>
<gene>
    <name evidence="11" type="ORF">COV74_02240</name>
</gene>
<keyword evidence="7 9" id="KW-0472">Membrane</keyword>
<keyword evidence="5 8" id="KW-0653">Protein transport</keyword>
<feature type="transmembrane region" description="Helical" evidence="9">
    <location>
        <begin position="155"/>
        <end position="175"/>
    </location>
</feature>
<dbReference type="Proteomes" id="UP000230859">
    <property type="component" value="Unassembled WGS sequence"/>
</dbReference>
<evidence type="ECO:0000256" key="4">
    <source>
        <dbReference type="ARBA" id="ARBA00022692"/>
    </source>
</evidence>
<evidence type="ECO:0000256" key="9">
    <source>
        <dbReference type="SAM" id="Phobius"/>
    </source>
</evidence>
<evidence type="ECO:0000256" key="2">
    <source>
        <dbReference type="ARBA" id="ARBA00022448"/>
    </source>
</evidence>
<dbReference type="AlphaFoldDB" id="A0A2H0LU95"/>
<protein>
    <recommendedName>
        <fullName evidence="10">MotA/TolQ/ExbB proton channel domain-containing protein</fullName>
    </recommendedName>
</protein>
<evidence type="ECO:0000256" key="3">
    <source>
        <dbReference type="ARBA" id="ARBA00022475"/>
    </source>
</evidence>
<evidence type="ECO:0000256" key="6">
    <source>
        <dbReference type="ARBA" id="ARBA00022989"/>
    </source>
</evidence>
<feature type="domain" description="MotA/TolQ/ExbB proton channel" evidence="10">
    <location>
        <begin position="69"/>
        <end position="191"/>
    </location>
</feature>
<evidence type="ECO:0000256" key="7">
    <source>
        <dbReference type="ARBA" id="ARBA00023136"/>
    </source>
</evidence>
<keyword evidence="2 8" id="KW-0813">Transport</keyword>
<dbReference type="InterPro" id="IPR050790">
    <property type="entry name" value="ExbB/TolQ_transport"/>
</dbReference>
<evidence type="ECO:0000259" key="10">
    <source>
        <dbReference type="Pfam" id="PF01618"/>
    </source>
</evidence>
<dbReference type="InterPro" id="IPR002898">
    <property type="entry name" value="MotA_ExbB_proton_chnl"/>
</dbReference>
<reference evidence="11 12" key="1">
    <citation type="submission" date="2017-09" db="EMBL/GenBank/DDBJ databases">
        <title>Depth-based differentiation of microbial function through sediment-hosted aquifers and enrichment of novel symbionts in the deep terrestrial subsurface.</title>
        <authorList>
            <person name="Probst A.J."/>
            <person name="Ladd B."/>
            <person name="Jarett J.K."/>
            <person name="Geller-Mcgrath D.E."/>
            <person name="Sieber C.M."/>
            <person name="Emerson J.B."/>
            <person name="Anantharaman K."/>
            <person name="Thomas B.C."/>
            <person name="Malmstrom R."/>
            <person name="Stieglmeier M."/>
            <person name="Klingl A."/>
            <person name="Woyke T."/>
            <person name="Ryan C.M."/>
            <person name="Banfield J.F."/>
        </authorList>
    </citation>
    <scope>NUCLEOTIDE SEQUENCE [LARGE SCALE GENOMIC DNA]</scope>
    <source>
        <strain evidence="11">CG11_big_fil_rev_8_21_14_0_20_45_26</strain>
    </source>
</reference>
<sequence length="227" mass="24574">MLMAYMTKGGFMMLPILLVSVIALMIVIDKAIYLASLRTPAPAVLNQIFSAVRKRDLKTAAKHVQTLRHPLSHLLEAGMMESAKSLSDLHSVEEAIKLAAEEIGHKMQASLKVLASLITILPLLGFLGTIIGLIASFQAWEVMGDKVTVAQLAGGIYQAMITTAAGLICVIPYYLAHGYLNAKVSALEMAFSKNATEFLSSLRQSVMAFDSEANERVSIKQPLQKTA</sequence>
<organism evidence="11 12">
    <name type="scientific">Candidatus Abzuiibacterium crystallinum</name>
    <dbReference type="NCBI Taxonomy" id="1974748"/>
    <lineage>
        <taxon>Bacteria</taxon>
        <taxon>Pseudomonadati</taxon>
        <taxon>Candidatus Omnitrophota</taxon>
        <taxon>Candidatus Abzuiibacterium</taxon>
    </lineage>
</organism>
<dbReference type="PANTHER" id="PTHR30625:SF15">
    <property type="entry name" value="BIOPOLYMER TRANSPORT PROTEIN EXBB"/>
    <property type="match status" value="1"/>
</dbReference>
<dbReference type="EMBL" id="PCVY01000021">
    <property type="protein sequence ID" value="PIQ87075.1"/>
    <property type="molecule type" value="Genomic_DNA"/>
</dbReference>
<keyword evidence="6 9" id="KW-1133">Transmembrane helix</keyword>